<evidence type="ECO:0000256" key="1">
    <source>
        <dbReference type="SAM" id="MobiDB-lite"/>
    </source>
</evidence>
<evidence type="ECO:0000313" key="3">
    <source>
        <dbReference type="Proteomes" id="UP001304895"/>
    </source>
</evidence>
<feature type="region of interest" description="Disordered" evidence="1">
    <location>
        <begin position="1"/>
        <end position="117"/>
    </location>
</feature>
<accession>A0AAN6UPB2</accession>
<organism evidence="2 3">
    <name type="scientific">Trichocladium antarcticum</name>
    <dbReference type="NCBI Taxonomy" id="1450529"/>
    <lineage>
        <taxon>Eukaryota</taxon>
        <taxon>Fungi</taxon>
        <taxon>Dikarya</taxon>
        <taxon>Ascomycota</taxon>
        <taxon>Pezizomycotina</taxon>
        <taxon>Sordariomycetes</taxon>
        <taxon>Sordariomycetidae</taxon>
        <taxon>Sordariales</taxon>
        <taxon>Chaetomiaceae</taxon>
        <taxon>Trichocladium</taxon>
    </lineage>
</organism>
<sequence length="390" mass="40934">MRIACREPGDIEQNPKSRIQETEKYKGPREEDKVEKGKTHATNLAQDPSHKQKRQRPIPTQARGTTSAADPSSHPATLRRRRPPSLLAITTTTARLSTHRHAAPKRPSNVITPRPRSGNLIAAIDPRRRHHRPAVARRAAARRAGHVVPRGPHAAIAPVPRPEAVAHAGAIDPAPDAAIVVLVEGALVRGHVGGRQQHGGRRGGTAEEQAHREVADQGAGGVGGERGQGVVCAGRFGSFGGGAAVGGGGVRVGGARGGGGGDRADGVGGVVALLRGGEEGVVGRGVAALARGHVVIVELGGSRLCVHVGAEHDNPAIALGGASGRGTHAVDGIERRVLGEVQHDAGWVHGCQRNVSLNRRRKAMGVLDETRRDDDIRYDCCVRRRWARAL</sequence>
<gene>
    <name evidence="2" type="ORF">BT67DRAFT_179882</name>
</gene>
<dbReference type="Proteomes" id="UP001304895">
    <property type="component" value="Unassembled WGS sequence"/>
</dbReference>
<dbReference type="EMBL" id="MU853403">
    <property type="protein sequence ID" value="KAK4136459.1"/>
    <property type="molecule type" value="Genomic_DNA"/>
</dbReference>
<comment type="caution">
    <text evidence="2">The sequence shown here is derived from an EMBL/GenBank/DDBJ whole genome shotgun (WGS) entry which is preliminary data.</text>
</comment>
<dbReference type="AlphaFoldDB" id="A0AAN6UPB2"/>
<proteinExistence type="predicted"/>
<protein>
    <submittedName>
        <fullName evidence="2">Uncharacterized protein</fullName>
    </submittedName>
</protein>
<feature type="compositionally biased region" description="Basic and acidic residues" evidence="1">
    <location>
        <begin position="1"/>
        <end position="38"/>
    </location>
</feature>
<evidence type="ECO:0000313" key="2">
    <source>
        <dbReference type="EMBL" id="KAK4136459.1"/>
    </source>
</evidence>
<name>A0AAN6UPB2_9PEZI</name>
<reference evidence="2" key="1">
    <citation type="journal article" date="2023" name="Mol. Phylogenet. Evol.">
        <title>Genome-scale phylogeny and comparative genomics of the fungal order Sordariales.</title>
        <authorList>
            <person name="Hensen N."/>
            <person name="Bonometti L."/>
            <person name="Westerberg I."/>
            <person name="Brannstrom I.O."/>
            <person name="Guillou S."/>
            <person name="Cros-Aarteil S."/>
            <person name="Calhoun S."/>
            <person name="Haridas S."/>
            <person name="Kuo A."/>
            <person name="Mondo S."/>
            <person name="Pangilinan J."/>
            <person name="Riley R."/>
            <person name="LaButti K."/>
            <person name="Andreopoulos B."/>
            <person name="Lipzen A."/>
            <person name="Chen C."/>
            <person name="Yan M."/>
            <person name="Daum C."/>
            <person name="Ng V."/>
            <person name="Clum A."/>
            <person name="Steindorff A."/>
            <person name="Ohm R.A."/>
            <person name="Martin F."/>
            <person name="Silar P."/>
            <person name="Natvig D.O."/>
            <person name="Lalanne C."/>
            <person name="Gautier V."/>
            <person name="Ament-Velasquez S.L."/>
            <person name="Kruys A."/>
            <person name="Hutchinson M.I."/>
            <person name="Powell A.J."/>
            <person name="Barry K."/>
            <person name="Miller A.N."/>
            <person name="Grigoriev I.V."/>
            <person name="Debuchy R."/>
            <person name="Gladieux P."/>
            <person name="Hiltunen Thoren M."/>
            <person name="Johannesson H."/>
        </authorList>
    </citation>
    <scope>NUCLEOTIDE SEQUENCE</scope>
    <source>
        <strain evidence="2">CBS 123565</strain>
    </source>
</reference>
<reference evidence="2" key="2">
    <citation type="submission" date="2023-05" db="EMBL/GenBank/DDBJ databases">
        <authorList>
            <consortium name="Lawrence Berkeley National Laboratory"/>
            <person name="Steindorff A."/>
            <person name="Hensen N."/>
            <person name="Bonometti L."/>
            <person name="Westerberg I."/>
            <person name="Brannstrom I.O."/>
            <person name="Guillou S."/>
            <person name="Cros-Aarteil S."/>
            <person name="Calhoun S."/>
            <person name="Haridas S."/>
            <person name="Kuo A."/>
            <person name="Mondo S."/>
            <person name="Pangilinan J."/>
            <person name="Riley R."/>
            <person name="Labutti K."/>
            <person name="Andreopoulos B."/>
            <person name="Lipzen A."/>
            <person name="Chen C."/>
            <person name="Yanf M."/>
            <person name="Daum C."/>
            <person name="Ng V."/>
            <person name="Clum A."/>
            <person name="Ohm R."/>
            <person name="Martin F."/>
            <person name="Silar P."/>
            <person name="Natvig D."/>
            <person name="Lalanne C."/>
            <person name="Gautier V."/>
            <person name="Ament-Velasquez S.L."/>
            <person name="Kruys A."/>
            <person name="Hutchinson M.I."/>
            <person name="Powell A.J."/>
            <person name="Barry K."/>
            <person name="Miller A.N."/>
            <person name="Grigoriev I.V."/>
            <person name="Debuchy R."/>
            <person name="Gladieux P."/>
            <person name="Thoren M.H."/>
            <person name="Johannesson H."/>
        </authorList>
    </citation>
    <scope>NUCLEOTIDE SEQUENCE</scope>
    <source>
        <strain evidence="2">CBS 123565</strain>
    </source>
</reference>
<keyword evidence="3" id="KW-1185">Reference proteome</keyword>